<feature type="chain" id="PRO_5036821330" evidence="1">
    <location>
        <begin position="28"/>
        <end position="173"/>
    </location>
</feature>
<keyword evidence="3" id="KW-1185">Reference proteome</keyword>
<dbReference type="AlphaFoldDB" id="A0A939BTQ7"/>
<organism evidence="2 3">
    <name type="scientific">Brevibacillus fulvus</name>
    <dbReference type="NCBI Taxonomy" id="1125967"/>
    <lineage>
        <taxon>Bacteria</taxon>
        <taxon>Bacillati</taxon>
        <taxon>Bacillota</taxon>
        <taxon>Bacilli</taxon>
        <taxon>Bacillales</taxon>
        <taxon>Paenibacillaceae</taxon>
        <taxon>Brevibacillus</taxon>
    </lineage>
</organism>
<keyword evidence="2" id="KW-0238">DNA-binding</keyword>
<dbReference type="EMBL" id="JAFBEB010000001">
    <property type="protein sequence ID" value="MBM7588706.1"/>
    <property type="molecule type" value="Genomic_DNA"/>
</dbReference>
<evidence type="ECO:0000313" key="3">
    <source>
        <dbReference type="Proteomes" id="UP000717624"/>
    </source>
</evidence>
<keyword evidence="1" id="KW-0732">Signal</keyword>
<evidence type="ECO:0000256" key="1">
    <source>
        <dbReference type="SAM" id="SignalP"/>
    </source>
</evidence>
<proteinExistence type="predicted"/>
<dbReference type="Proteomes" id="UP000717624">
    <property type="component" value="Unassembled WGS sequence"/>
</dbReference>
<evidence type="ECO:0000313" key="2">
    <source>
        <dbReference type="EMBL" id="MBM7588706.1"/>
    </source>
</evidence>
<comment type="caution">
    <text evidence="2">The sequence shown here is derived from an EMBL/GenBank/DDBJ whole genome shotgun (WGS) entry which is preliminary data.</text>
</comment>
<feature type="signal peptide" evidence="1">
    <location>
        <begin position="1"/>
        <end position="27"/>
    </location>
</feature>
<dbReference type="RefSeq" id="WP_204516437.1">
    <property type="nucleotide sequence ID" value="NZ_BAABIN010000009.1"/>
</dbReference>
<sequence length="173" mass="20050">MFRNLLTAFFASALLALLLSVVPTVKWQDSAQEVTVFRPEKPIVLSEQNLMDLFTLLQTHYNIKRVKWENQSIFVDFSVPSAAKAELAEIYRDFYEVAYEAFHYTQNTRHVYFRMLEENEAESGVKLLVAIEADRPQSVAQLIPPDQVKDMKTYIEETYPVQFDPFFAKSVSP</sequence>
<gene>
    <name evidence="2" type="ORF">JOD01_000292</name>
</gene>
<protein>
    <submittedName>
        <fullName evidence="2">DNA-binding LytR/AlgR family response regulator</fullName>
    </submittedName>
</protein>
<reference evidence="2" key="1">
    <citation type="submission" date="2021-01" db="EMBL/GenBank/DDBJ databases">
        <title>Genomic Encyclopedia of Type Strains, Phase IV (KMG-IV): sequencing the most valuable type-strain genomes for metagenomic binning, comparative biology and taxonomic classification.</title>
        <authorList>
            <person name="Goeker M."/>
        </authorList>
    </citation>
    <scope>NUCLEOTIDE SEQUENCE</scope>
    <source>
        <strain evidence="2">DSM 25523</strain>
    </source>
</reference>
<dbReference type="GO" id="GO:0003677">
    <property type="term" value="F:DNA binding"/>
    <property type="evidence" value="ECO:0007669"/>
    <property type="project" value="UniProtKB-KW"/>
</dbReference>
<accession>A0A939BTQ7</accession>
<name>A0A939BTQ7_9BACL</name>